<comment type="caution">
    <text evidence="2">The sequence shown here is derived from an EMBL/GenBank/DDBJ whole genome shotgun (WGS) entry which is preliminary data.</text>
</comment>
<dbReference type="AlphaFoldDB" id="A0A4Y3RNC5"/>
<dbReference type="Proteomes" id="UP000315226">
    <property type="component" value="Unassembled WGS sequence"/>
</dbReference>
<accession>A0A4Y3RNC5</accession>
<proteinExistence type="predicted"/>
<keyword evidence="3" id="KW-1185">Reference proteome</keyword>
<evidence type="ECO:0000313" key="3">
    <source>
        <dbReference type="Proteomes" id="UP000315226"/>
    </source>
</evidence>
<dbReference type="EMBL" id="BJMN01000023">
    <property type="protein sequence ID" value="GEB58247.1"/>
    <property type="molecule type" value="Genomic_DNA"/>
</dbReference>
<reference evidence="2 3" key="1">
    <citation type="submission" date="2019-06" db="EMBL/GenBank/DDBJ databases">
        <title>Whole genome shotgun sequence of Streptomyces gardneri NBRC 12865.</title>
        <authorList>
            <person name="Hosoyama A."/>
            <person name="Uohara A."/>
            <person name="Ohji S."/>
            <person name="Ichikawa N."/>
        </authorList>
    </citation>
    <scope>NUCLEOTIDE SEQUENCE [LARGE SCALE GENOMIC DNA]</scope>
    <source>
        <strain evidence="2 3">NBRC 12865</strain>
    </source>
</reference>
<feature type="region of interest" description="Disordered" evidence="1">
    <location>
        <begin position="33"/>
        <end position="66"/>
    </location>
</feature>
<organism evidence="2 3">
    <name type="scientific">Streptomyces gardneri</name>
    <dbReference type="NCBI Taxonomy" id="66892"/>
    <lineage>
        <taxon>Bacteria</taxon>
        <taxon>Bacillati</taxon>
        <taxon>Actinomycetota</taxon>
        <taxon>Actinomycetes</taxon>
        <taxon>Kitasatosporales</taxon>
        <taxon>Streptomycetaceae</taxon>
        <taxon>Streptomyces</taxon>
    </lineage>
</organism>
<gene>
    <name evidence="2" type="ORF">SGA01_38520</name>
</gene>
<evidence type="ECO:0000313" key="2">
    <source>
        <dbReference type="EMBL" id="GEB58247.1"/>
    </source>
</evidence>
<protein>
    <submittedName>
        <fullName evidence="2">Uncharacterized protein</fullName>
    </submittedName>
</protein>
<evidence type="ECO:0000256" key="1">
    <source>
        <dbReference type="SAM" id="MobiDB-lite"/>
    </source>
</evidence>
<sequence>MCRRNCRNGPRTVPVRIRAHPCDAVPRHGIRCGNAGDPAGGGLRPAGFRPGKTRQPVPPTLGVGGTGYVKRVKLRRG</sequence>
<name>A0A4Y3RNC5_9ACTN</name>